<sequence length="200" mass="23279">KWQKKSGIKVFYFFPKQIHDILDFIHISDLLIGDNSAVNYDFALTKKAIVLVKSKEYESLFVPPDVYNIKLCCPIYIDPESDEYERLVDLVGARHGSAIQINKAIEYLGLDYDSIPKHFNSVKKSLKNMRPVEIGVWCLGYGFHSCLIIDRKENKVKIVNFKKKTNRGWIDWKKLKPYIDKGTLPNVDPGNGRFRSFRKY</sequence>
<evidence type="ECO:0000313" key="1">
    <source>
        <dbReference type="EMBL" id="KKM60291.1"/>
    </source>
</evidence>
<comment type="caution">
    <text evidence="1">The sequence shown here is derived from an EMBL/GenBank/DDBJ whole genome shotgun (WGS) entry which is preliminary data.</text>
</comment>
<organism evidence="1">
    <name type="scientific">marine sediment metagenome</name>
    <dbReference type="NCBI Taxonomy" id="412755"/>
    <lineage>
        <taxon>unclassified sequences</taxon>
        <taxon>metagenomes</taxon>
        <taxon>ecological metagenomes</taxon>
    </lineage>
</organism>
<dbReference type="AlphaFoldDB" id="A0A0F9JDD3"/>
<accession>A0A0F9JDD3</accession>
<dbReference type="InterPro" id="IPR043148">
    <property type="entry name" value="TagF_C"/>
</dbReference>
<protein>
    <submittedName>
        <fullName evidence="1">Uncharacterized protein</fullName>
    </submittedName>
</protein>
<proteinExistence type="predicted"/>
<gene>
    <name evidence="1" type="ORF">LCGC14_1543390</name>
</gene>
<feature type="non-terminal residue" evidence="1">
    <location>
        <position position="1"/>
    </location>
</feature>
<dbReference type="Gene3D" id="3.40.50.12580">
    <property type="match status" value="1"/>
</dbReference>
<reference evidence="1" key="1">
    <citation type="journal article" date="2015" name="Nature">
        <title>Complex archaea that bridge the gap between prokaryotes and eukaryotes.</title>
        <authorList>
            <person name="Spang A."/>
            <person name="Saw J.H."/>
            <person name="Jorgensen S.L."/>
            <person name="Zaremba-Niedzwiedzka K."/>
            <person name="Martijn J."/>
            <person name="Lind A.E."/>
            <person name="van Eijk R."/>
            <person name="Schleper C."/>
            <person name="Guy L."/>
            <person name="Ettema T.J."/>
        </authorList>
    </citation>
    <scope>NUCLEOTIDE SEQUENCE</scope>
</reference>
<name>A0A0F9JDD3_9ZZZZ</name>
<dbReference type="EMBL" id="LAZR01011707">
    <property type="protein sequence ID" value="KKM60291.1"/>
    <property type="molecule type" value="Genomic_DNA"/>
</dbReference>